<protein>
    <submittedName>
        <fullName evidence="1">Uncharacterized protein</fullName>
    </submittedName>
</protein>
<name>A0A3R8V8J2_9GAMM</name>
<dbReference type="Proteomes" id="UP000276506">
    <property type="component" value="Unassembled WGS sequence"/>
</dbReference>
<accession>A0A3R8V8J2</accession>
<dbReference type="AlphaFoldDB" id="A0A3R8V8J2"/>
<evidence type="ECO:0000313" key="2">
    <source>
        <dbReference type="Proteomes" id="UP000276506"/>
    </source>
</evidence>
<sequence>MTQLIQRGVLQHLLQAKDLNLNTVDVSPALLHEVGDAIAEMMLGHGYRLVDQFVDGRDVVVSFYCAHSGHQLRPIALTLAGMPSQGRDGLAVLLREIDHSQRLSRFGGPIRFAGIWYRRLDASATSQDLIDFAMERLDSEADGAAGSWREVA</sequence>
<dbReference type="RefSeq" id="WP_041109795.1">
    <property type="nucleotide sequence ID" value="NZ_RHQL01000018.1"/>
</dbReference>
<evidence type="ECO:0000313" key="1">
    <source>
        <dbReference type="EMBL" id="RRV05483.1"/>
    </source>
</evidence>
<comment type="caution">
    <text evidence="1">The sequence shown here is derived from an EMBL/GenBank/DDBJ whole genome shotgun (WGS) entry which is preliminary data.</text>
</comment>
<organism evidence="1 2">
    <name type="scientific">Stutzerimonas xanthomarina</name>
    <dbReference type="NCBI Taxonomy" id="271420"/>
    <lineage>
        <taxon>Bacteria</taxon>
        <taxon>Pseudomonadati</taxon>
        <taxon>Pseudomonadota</taxon>
        <taxon>Gammaproteobacteria</taxon>
        <taxon>Pseudomonadales</taxon>
        <taxon>Pseudomonadaceae</taxon>
        <taxon>Stutzerimonas</taxon>
    </lineage>
</organism>
<proteinExistence type="predicted"/>
<gene>
    <name evidence="1" type="ORF">EGJ28_21330</name>
</gene>
<reference evidence="1 2" key="1">
    <citation type="submission" date="2018-10" db="EMBL/GenBank/DDBJ databases">
        <title>Transmission dynamics of multidrug resistant bacteria on intensive care unit surfaces.</title>
        <authorList>
            <person name="D'Souza A.W."/>
            <person name="Potter R.F."/>
            <person name="Wallace M."/>
            <person name="Shupe A."/>
            <person name="Patel S."/>
            <person name="Sun S."/>
            <person name="Gul D."/>
            <person name="Kwon J.H."/>
            <person name="Andleeb S."/>
            <person name="Burnham C.-A.D."/>
            <person name="Dantas G."/>
        </authorList>
    </citation>
    <scope>NUCLEOTIDE SEQUENCE [LARGE SCALE GENOMIC DNA]</scope>
    <source>
        <strain evidence="1 2">PX_177</strain>
    </source>
</reference>
<dbReference type="EMBL" id="RHQL01000018">
    <property type="protein sequence ID" value="RRV05483.1"/>
    <property type="molecule type" value="Genomic_DNA"/>
</dbReference>